<dbReference type="EMBL" id="CP003659">
    <property type="protein sequence ID" value="AFZ57587.1"/>
    <property type="molecule type" value="Genomic_DNA"/>
</dbReference>
<proteinExistence type="predicted"/>
<keyword evidence="2" id="KW-1185">Reference proteome</keyword>
<gene>
    <name evidence="1" type="ordered locus">Anacy_2113</name>
</gene>
<dbReference type="HOGENOM" id="CLU_182243_0_0_3"/>
<sequence length="107" mass="11800">MGRDENAVILGLLSNFAITCDMPLNELLPTVSQLSHQDKLRLIHFLLLAVAKEEGCNLESTDNQEQENLLLEQLASTEAVVWSPYDAHEAAQTLSDMLTAAKEEGYA</sequence>
<dbReference type="AlphaFoldDB" id="K9ZG69"/>
<dbReference type="PATRIC" id="fig|272123.3.peg.2298"/>
<organism evidence="1 2">
    <name type="scientific">Anabaena cylindrica (strain ATCC 27899 / PCC 7122)</name>
    <dbReference type="NCBI Taxonomy" id="272123"/>
    <lineage>
        <taxon>Bacteria</taxon>
        <taxon>Bacillati</taxon>
        <taxon>Cyanobacteriota</taxon>
        <taxon>Cyanophyceae</taxon>
        <taxon>Nostocales</taxon>
        <taxon>Nostocaceae</taxon>
        <taxon>Anabaena</taxon>
    </lineage>
</organism>
<accession>K9ZG69</accession>
<reference evidence="2" key="1">
    <citation type="journal article" date="2013" name="Proc. Natl. Acad. Sci. U.S.A.">
        <title>Improving the coverage of the cyanobacterial phylum using diversity-driven genome sequencing.</title>
        <authorList>
            <person name="Shih P.M."/>
            <person name="Wu D."/>
            <person name="Latifi A."/>
            <person name="Axen S.D."/>
            <person name="Fewer D.P."/>
            <person name="Talla E."/>
            <person name="Calteau A."/>
            <person name="Cai F."/>
            <person name="Tandeau de Marsac N."/>
            <person name="Rippka R."/>
            <person name="Herdman M."/>
            <person name="Sivonen K."/>
            <person name="Coursin T."/>
            <person name="Laurent T."/>
            <person name="Goodwin L."/>
            <person name="Nolan M."/>
            <person name="Davenport K.W."/>
            <person name="Han C.S."/>
            <person name="Rubin E.M."/>
            <person name="Eisen J.A."/>
            <person name="Woyke T."/>
            <person name="Gugger M."/>
            <person name="Kerfeld C.A."/>
        </authorList>
    </citation>
    <scope>NUCLEOTIDE SEQUENCE [LARGE SCALE GENOMIC DNA]</scope>
    <source>
        <strain evidence="2">ATCC 27899 / PCC 7122</strain>
    </source>
</reference>
<dbReference type="STRING" id="272123.Anacy_2113"/>
<dbReference type="eggNOG" id="ENOG50325FP">
    <property type="taxonomic scope" value="Bacteria"/>
</dbReference>
<name>K9ZG69_ANACC</name>
<dbReference type="RefSeq" id="WP_015214232.1">
    <property type="nucleotide sequence ID" value="NC_019771.1"/>
</dbReference>
<dbReference type="Proteomes" id="UP000010474">
    <property type="component" value="Chromosome"/>
</dbReference>
<evidence type="ECO:0000313" key="1">
    <source>
        <dbReference type="EMBL" id="AFZ57587.1"/>
    </source>
</evidence>
<dbReference type="KEGG" id="acy:Anacy_2113"/>
<protein>
    <submittedName>
        <fullName evidence="1">Uncharacterized protein</fullName>
    </submittedName>
</protein>
<evidence type="ECO:0000313" key="2">
    <source>
        <dbReference type="Proteomes" id="UP000010474"/>
    </source>
</evidence>